<dbReference type="PROSITE" id="PS50801">
    <property type="entry name" value="STAS"/>
    <property type="match status" value="1"/>
</dbReference>
<dbReference type="EMBL" id="BONJ01000028">
    <property type="protein sequence ID" value="GIG16609.1"/>
    <property type="molecule type" value="Genomic_DNA"/>
</dbReference>
<protein>
    <submittedName>
        <fullName evidence="2">Anti-anti-sigma factor</fullName>
    </submittedName>
</protein>
<accession>A0A8J3PHD2</accession>
<organism evidence="2 3">
    <name type="scientific">Catellatospora methionotrophica</name>
    <dbReference type="NCBI Taxonomy" id="121620"/>
    <lineage>
        <taxon>Bacteria</taxon>
        <taxon>Bacillati</taxon>
        <taxon>Actinomycetota</taxon>
        <taxon>Actinomycetes</taxon>
        <taxon>Micromonosporales</taxon>
        <taxon>Micromonosporaceae</taxon>
        <taxon>Catellatospora</taxon>
    </lineage>
</organism>
<reference evidence="2" key="1">
    <citation type="submission" date="2021-01" db="EMBL/GenBank/DDBJ databases">
        <title>Whole genome shotgun sequence of Catellatospora methionotrophica NBRC 14553.</title>
        <authorList>
            <person name="Komaki H."/>
            <person name="Tamura T."/>
        </authorList>
    </citation>
    <scope>NUCLEOTIDE SEQUENCE</scope>
    <source>
        <strain evidence="2">NBRC 14553</strain>
    </source>
</reference>
<dbReference type="Gene3D" id="3.30.750.24">
    <property type="entry name" value="STAS domain"/>
    <property type="match status" value="1"/>
</dbReference>
<dbReference type="AlphaFoldDB" id="A0A8J3PHD2"/>
<keyword evidence="3" id="KW-1185">Reference proteome</keyword>
<dbReference type="Pfam" id="PF01740">
    <property type="entry name" value="STAS"/>
    <property type="match status" value="1"/>
</dbReference>
<comment type="caution">
    <text evidence="2">The sequence shown here is derived from an EMBL/GenBank/DDBJ whole genome shotgun (WGS) entry which is preliminary data.</text>
</comment>
<dbReference type="SUPFAM" id="SSF52091">
    <property type="entry name" value="SpoIIaa-like"/>
    <property type="match status" value="1"/>
</dbReference>
<dbReference type="InterPro" id="IPR036513">
    <property type="entry name" value="STAS_dom_sf"/>
</dbReference>
<gene>
    <name evidence="2" type="primary">rsbV_2</name>
    <name evidence="2" type="ORF">Cme02nite_49410</name>
</gene>
<dbReference type="InterPro" id="IPR002645">
    <property type="entry name" value="STAS_dom"/>
</dbReference>
<evidence type="ECO:0000313" key="2">
    <source>
        <dbReference type="EMBL" id="GIG16609.1"/>
    </source>
</evidence>
<dbReference type="CDD" id="cd07043">
    <property type="entry name" value="STAS_anti-anti-sigma_factors"/>
    <property type="match status" value="1"/>
</dbReference>
<evidence type="ECO:0000313" key="3">
    <source>
        <dbReference type="Proteomes" id="UP000660339"/>
    </source>
</evidence>
<evidence type="ECO:0000259" key="1">
    <source>
        <dbReference type="PROSITE" id="PS50801"/>
    </source>
</evidence>
<sequence length="99" mass="10308">MTATPLDVSTARTEDGSTRLTICGEIDMTNSARLAEAISSASAPVLLDFAAVEYLDSAGLAVLFAQADRIELVANRMLLPVLTVSGLTELISVREAPAG</sequence>
<dbReference type="RefSeq" id="WP_166378916.1">
    <property type="nucleotide sequence ID" value="NZ_BAAATT010000005.1"/>
</dbReference>
<name>A0A8J3PHD2_9ACTN</name>
<feature type="domain" description="STAS" evidence="1">
    <location>
        <begin position="7"/>
        <end position="79"/>
    </location>
</feature>
<dbReference type="Proteomes" id="UP000660339">
    <property type="component" value="Unassembled WGS sequence"/>
</dbReference>
<proteinExistence type="predicted"/>